<keyword evidence="6" id="KW-1185">Reference proteome</keyword>
<dbReference type="InterPro" id="IPR017900">
    <property type="entry name" value="4Fe4S_Fe_S_CS"/>
</dbReference>
<dbReference type="Pfam" id="PF00037">
    <property type="entry name" value="Fer4"/>
    <property type="match status" value="1"/>
</dbReference>
<dbReference type="GO" id="GO:0051536">
    <property type="term" value="F:iron-sulfur cluster binding"/>
    <property type="evidence" value="ECO:0007669"/>
    <property type="project" value="UniProtKB-KW"/>
</dbReference>
<dbReference type="PROSITE" id="PS51379">
    <property type="entry name" value="4FE4S_FER_2"/>
    <property type="match status" value="1"/>
</dbReference>
<dbReference type="SUPFAM" id="SSF52540">
    <property type="entry name" value="P-loop containing nucleoside triphosphate hydrolases"/>
    <property type="match status" value="1"/>
</dbReference>
<evidence type="ECO:0000256" key="2">
    <source>
        <dbReference type="ARBA" id="ARBA00023004"/>
    </source>
</evidence>
<dbReference type="AlphaFoldDB" id="D6SL44"/>
<dbReference type="PROSITE" id="PS00198">
    <property type="entry name" value="4FE4S_FER_1"/>
    <property type="match status" value="1"/>
</dbReference>
<sequence>MRLAIISGKGGTGKTTVAVNLALYLQKEGQKVCLADCDVEEPNAHFFLDAAWSRENRQTVAVPEIDNTKCLGESCLQCVNECRFNSLIWIADKVMVFPELCHACGLCFFLCPVQAVDESTREIGLVRHGKGRGVEVCGGLLRIGEAMAPPLIRRVLKSTPGQGIVIADAPPGTSCPVMETLRDVDYVILVGEPNPFGLHDFKIAVELVRKLGLALGTVINRDGMGDDQMEKYIRHERLPLLARLPYSRQAAAACSRAEPLLEAMPEFKEIYRNMWENLQKEMQAGGK</sequence>
<evidence type="ECO:0000256" key="1">
    <source>
        <dbReference type="ARBA" id="ARBA00022723"/>
    </source>
</evidence>
<dbReference type="RefSeq" id="WP_008868537.1">
    <property type="nucleotide sequence ID" value="NZ_ACJN02000001.1"/>
</dbReference>
<accession>D6SL44</accession>
<evidence type="ECO:0000256" key="3">
    <source>
        <dbReference type="ARBA" id="ARBA00023014"/>
    </source>
</evidence>
<keyword evidence="3" id="KW-0411">Iron-sulfur</keyword>
<dbReference type="GO" id="GO:0046872">
    <property type="term" value="F:metal ion binding"/>
    <property type="evidence" value="ECO:0007669"/>
    <property type="project" value="UniProtKB-KW"/>
</dbReference>
<keyword evidence="2" id="KW-0408">Iron</keyword>
<evidence type="ECO:0000313" key="6">
    <source>
        <dbReference type="Proteomes" id="UP000005496"/>
    </source>
</evidence>
<evidence type="ECO:0000259" key="4">
    <source>
        <dbReference type="PROSITE" id="PS51379"/>
    </source>
</evidence>
<dbReference type="PANTHER" id="PTHR43063:SF1">
    <property type="entry name" value="4FE-4S CLUSTER CONTAINING PARA FAMILY ATPASE PROTEIN"/>
    <property type="match status" value="1"/>
</dbReference>
<dbReference type="InterPro" id="IPR027417">
    <property type="entry name" value="P-loop_NTPase"/>
</dbReference>
<dbReference type="OrthoDB" id="9778602at2"/>
<dbReference type="eggNOG" id="COG1149">
    <property type="taxonomic scope" value="Bacteria"/>
</dbReference>
<dbReference type="InterPro" id="IPR017896">
    <property type="entry name" value="4Fe4S_Fe-S-bd"/>
</dbReference>
<protein>
    <submittedName>
        <fullName evidence="5">Cobyrinic acid ac-diamide synthase</fullName>
    </submittedName>
</protein>
<reference evidence="5" key="1">
    <citation type="submission" date="2010-05" db="EMBL/GenBank/DDBJ databases">
        <title>The draft genome of Desulfonatronospira thiodismutans ASO3-1.</title>
        <authorList>
            <consortium name="US DOE Joint Genome Institute (JGI-PGF)"/>
            <person name="Lucas S."/>
            <person name="Copeland A."/>
            <person name="Lapidus A."/>
            <person name="Cheng J.-F."/>
            <person name="Bruce D."/>
            <person name="Goodwin L."/>
            <person name="Pitluck S."/>
            <person name="Chertkov O."/>
            <person name="Brettin T."/>
            <person name="Detter J.C."/>
            <person name="Han C."/>
            <person name="Land M.L."/>
            <person name="Hauser L."/>
            <person name="Kyrpides N."/>
            <person name="Mikhailova N."/>
            <person name="Muyzer G."/>
            <person name="Woyke T."/>
        </authorList>
    </citation>
    <scope>NUCLEOTIDE SEQUENCE [LARGE SCALE GENOMIC DNA]</scope>
    <source>
        <strain evidence="5">ASO3-1</strain>
    </source>
</reference>
<dbReference type="Pfam" id="PF01656">
    <property type="entry name" value="CbiA"/>
    <property type="match status" value="1"/>
</dbReference>
<dbReference type="InterPro" id="IPR002586">
    <property type="entry name" value="CobQ/CobB/MinD/ParA_Nub-bd_dom"/>
</dbReference>
<comment type="caution">
    <text evidence="5">The sequence shown here is derived from an EMBL/GenBank/DDBJ whole genome shotgun (WGS) entry which is preliminary data.</text>
</comment>
<evidence type="ECO:0000313" key="5">
    <source>
        <dbReference type="EMBL" id="EFI35405.1"/>
    </source>
</evidence>
<proteinExistence type="predicted"/>
<dbReference type="Gene3D" id="3.40.50.300">
    <property type="entry name" value="P-loop containing nucleotide triphosphate hydrolases"/>
    <property type="match status" value="1"/>
</dbReference>
<dbReference type="PANTHER" id="PTHR43063">
    <property type="entry name" value="4FE-4S CLUSTER CONTAINING PARA FAMILY ATPASE PROTEIN"/>
    <property type="match status" value="1"/>
</dbReference>
<organism evidence="5 6">
    <name type="scientific">Desulfonatronospira thiodismutans ASO3-1</name>
    <dbReference type="NCBI Taxonomy" id="555779"/>
    <lineage>
        <taxon>Bacteria</taxon>
        <taxon>Pseudomonadati</taxon>
        <taxon>Thermodesulfobacteriota</taxon>
        <taxon>Desulfovibrionia</taxon>
        <taxon>Desulfovibrionales</taxon>
        <taxon>Desulfonatronovibrionaceae</taxon>
        <taxon>Desulfonatronospira</taxon>
    </lineage>
</organism>
<dbReference type="EMBL" id="ACJN02000001">
    <property type="protein sequence ID" value="EFI35405.1"/>
    <property type="molecule type" value="Genomic_DNA"/>
</dbReference>
<keyword evidence="1" id="KW-0479">Metal-binding</keyword>
<feature type="domain" description="4Fe-4S ferredoxin-type" evidence="4">
    <location>
        <begin position="92"/>
        <end position="121"/>
    </location>
</feature>
<dbReference type="Proteomes" id="UP000005496">
    <property type="component" value="Unassembled WGS sequence"/>
</dbReference>
<dbReference type="Gene3D" id="3.30.70.20">
    <property type="match status" value="1"/>
</dbReference>
<dbReference type="SUPFAM" id="SSF54862">
    <property type="entry name" value="4Fe-4S ferredoxins"/>
    <property type="match status" value="1"/>
</dbReference>
<gene>
    <name evidence="5" type="ORF">Dthio_PD2821</name>
</gene>
<name>D6SL44_9BACT</name>